<evidence type="ECO:0000256" key="1">
    <source>
        <dbReference type="SAM" id="Coils"/>
    </source>
</evidence>
<keyword evidence="1" id="KW-0175">Coiled coil</keyword>
<dbReference type="InterPro" id="IPR045748">
    <property type="entry name" value="DcaP"/>
</dbReference>
<dbReference type="SUPFAM" id="SSF56935">
    <property type="entry name" value="Porins"/>
    <property type="match status" value="1"/>
</dbReference>
<feature type="coiled-coil region" evidence="1">
    <location>
        <begin position="127"/>
        <end position="161"/>
    </location>
</feature>
<organism evidence="3">
    <name type="scientific">Knufia peltigerae</name>
    <dbReference type="NCBI Taxonomy" id="1002370"/>
    <lineage>
        <taxon>Eukaryota</taxon>
        <taxon>Fungi</taxon>
        <taxon>Dikarya</taxon>
        <taxon>Ascomycota</taxon>
        <taxon>Pezizomycotina</taxon>
        <taxon>Eurotiomycetes</taxon>
        <taxon>Chaetothyriomycetidae</taxon>
        <taxon>Chaetothyriales</taxon>
        <taxon>Trichomeriaceae</taxon>
        <taxon>Knufia</taxon>
    </lineage>
</organism>
<feature type="region of interest" description="Disordered" evidence="2">
    <location>
        <begin position="202"/>
        <end position="227"/>
    </location>
</feature>
<accession>A0AA39CY46</accession>
<dbReference type="EMBL" id="JAPDRN010000049">
    <property type="protein sequence ID" value="KAJ9633196.1"/>
    <property type="molecule type" value="Genomic_DNA"/>
</dbReference>
<dbReference type="Pfam" id="PF19577">
    <property type="entry name" value="DcaP"/>
    <property type="match status" value="1"/>
</dbReference>
<name>A0AA39CY46_9EURO</name>
<evidence type="ECO:0008006" key="4">
    <source>
        <dbReference type="Google" id="ProtNLM"/>
    </source>
</evidence>
<proteinExistence type="predicted"/>
<evidence type="ECO:0000313" key="3">
    <source>
        <dbReference type="EMBL" id="KAJ9633196.1"/>
    </source>
</evidence>
<sequence>MDAAYVTPSRGRARHAIHDTLTQRLLPRPLRSPPLRQHCCSGSDSGAVLAIGTVSLPCCLQRPGWRRSSTKYLHFQQRLVEVGAALACFPAGQREFQSREDAMRLAVLSLGFLTAMAAMPLHAQDDAQALRREIDAMRQTLEGMQQRLDRLERREEHAAAAPVAASPPMPAAAQATLNVPTTSGSLHPTQVPGVAQPVLPQRESVADPSTAASRPDSAAGPTDPDLKGFFAIPGTDTVIRIGGYAKLDAIADSRGAGDEDQFIPSSMPVGGSHRDVSNFNIHAKQTRFSFEARRPTTHGNLRFYLENDFFGSSDGYEFRLRHAYGQLGNTYAGYGYSSFMDPDSLPDTLDFAGPGGAGYLLVAGIHHSFALGKGNTLTLAAEDPDTELAGASDAMAAVNRLPDVSAIARMERDWGHLQLGVVARNLAYGGDTRRDRVVAGGAQLSGSASVGERDLLLFGALGGRGLSRYTADLTGSGLDAVVGADGRIDALDLHGGFVGYTHYWSDLWRSNLIYGQLTLERNAALPTDAFRQSRYGVFNLIWSPAPSWTMGMELLYGRLQQQGGARGDTVRVQGSLQYNFIK</sequence>
<dbReference type="AlphaFoldDB" id="A0AA39CY46"/>
<gene>
    <name evidence="3" type="ORF">H2204_007345</name>
</gene>
<evidence type="ECO:0000256" key="2">
    <source>
        <dbReference type="SAM" id="MobiDB-lite"/>
    </source>
</evidence>
<protein>
    <recommendedName>
        <fullName evidence="4">Porin</fullName>
    </recommendedName>
</protein>
<comment type="caution">
    <text evidence="3">The sequence shown here is derived from an EMBL/GenBank/DDBJ whole genome shotgun (WGS) entry which is preliminary data.</text>
</comment>
<reference evidence="3" key="1">
    <citation type="submission" date="2022-10" db="EMBL/GenBank/DDBJ databases">
        <title>Culturing micro-colonial fungi from biological soil crusts in the Mojave desert and describing Neophaeococcomyces mojavensis, and introducing the new genera and species Taxawa tesnikishii.</title>
        <authorList>
            <person name="Kurbessoian T."/>
            <person name="Stajich J.E."/>
        </authorList>
    </citation>
    <scope>NUCLEOTIDE SEQUENCE</scope>
    <source>
        <strain evidence="3">TK_35</strain>
    </source>
</reference>